<keyword evidence="4 7" id="KW-0472">Membrane</keyword>
<evidence type="ECO:0000256" key="5">
    <source>
        <dbReference type="ARBA" id="ARBA00023157"/>
    </source>
</evidence>
<feature type="transmembrane region" description="Helical" evidence="7">
    <location>
        <begin position="72"/>
        <end position="105"/>
    </location>
</feature>
<dbReference type="Pfam" id="PF22777">
    <property type="entry name" value="VKGC_lumenal_dom"/>
    <property type="match status" value="1"/>
</dbReference>
<evidence type="ECO:0000256" key="4">
    <source>
        <dbReference type="ARBA" id="ARBA00023136"/>
    </source>
</evidence>
<evidence type="ECO:0000256" key="3">
    <source>
        <dbReference type="ARBA" id="ARBA00022989"/>
    </source>
</evidence>
<keyword evidence="3 7" id="KW-1133">Transmembrane helix</keyword>
<dbReference type="RefSeq" id="WP_157298475.1">
    <property type="nucleotide sequence ID" value="NZ_BAAAZB010000005.1"/>
</dbReference>
<dbReference type="SMART" id="SM00752">
    <property type="entry name" value="HTTM"/>
    <property type="match status" value="1"/>
</dbReference>
<dbReference type="PANTHER" id="PTHR12639">
    <property type="entry name" value="VITAMIN K-DEPENDENT GAMMA-CARBOXYLASE"/>
    <property type="match status" value="1"/>
</dbReference>
<feature type="domain" description="HTTM-like" evidence="8">
    <location>
        <begin position="12"/>
        <end position="266"/>
    </location>
</feature>
<feature type="transmembrane region" description="Helical" evidence="7">
    <location>
        <begin position="228"/>
        <end position="261"/>
    </location>
</feature>
<dbReference type="GO" id="GO:0019842">
    <property type="term" value="F:vitamin binding"/>
    <property type="evidence" value="ECO:0007669"/>
    <property type="project" value="TreeGrafter"/>
</dbReference>
<dbReference type="InterPro" id="IPR007782">
    <property type="entry name" value="VKG_COase"/>
</dbReference>
<feature type="transmembrane region" description="Helical" evidence="7">
    <location>
        <begin position="20"/>
        <end position="40"/>
    </location>
</feature>
<accession>A0A6N8J5F9</accession>
<feature type="transmembrane region" description="Helical" evidence="7">
    <location>
        <begin position="117"/>
        <end position="134"/>
    </location>
</feature>
<feature type="transmembrane region" description="Helical" evidence="7">
    <location>
        <begin position="281"/>
        <end position="299"/>
    </location>
</feature>
<keyword evidence="2 7" id="KW-0812">Transmembrane</keyword>
<evidence type="ECO:0000313" key="10">
    <source>
        <dbReference type="Proteomes" id="UP000468388"/>
    </source>
</evidence>
<evidence type="ECO:0000259" key="8">
    <source>
        <dbReference type="SMART" id="SM00752"/>
    </source>
</evidence>
<proteinExistence type="predicted"/>
<sequence>MTYANRLNDRLWEPVDNRPLIVFRILLGFLLFLECMNDMISGKVTDLFIEPAFTFPFIGFEWLQPLPGNGMYIYFSIMSMLGIMIMTGVFYRIAMAVFTVMWTIIYLMQKCDYNNHYYLIILVCSLMCFMPAHRRFAVDVYMGLVKKSNVCPRWAGWLFIAQFGIVYTFAAINKINAEWLSGRYMKYLMTGMDHPFLQEKSVQLFLCYSGLLFDLLITPLLLFKRTRIVAFCMACVFHLFNAFVFKIGIFPFLSLSAMIFFFPETRVQRASVNNKNRIGMYLMGVYLLVQLLLPVRYLLFGTDPNWTEEGFRMSWRMMLRNKAGWVYFRITDPDSGKTWIDEPENRLNYITLNSLVGLPDMIWQYAQRLKKECKDNGFPHVRIYAMSEVSLNGGTPQFLIDPNTDLAGVKWEPYRHAAWIVPLK</sequence>
<keyword evidence="6" id="KW-0456">Lyase</keyword>
<dbReference type="PANTHER" id="PTHR12639:SF7">
    <property type="entry name" value="HTTM DOMAIN-CONTAINING PROTEIN"/>
    <property type="match status" value="1"/>
</dbReference>
<comment type="caution">
    <text evidence="9">The sequence shown here is derived from an EMBL/GenBank/DDBJ whole genome shotgun (WGS) entry which is preliminary data.</text>
</comment>
<feature type="transmembrane region" description="Helical" evidence="7">
    <location>
        <begin position="202"/>
        <end position="222"/>
    </location>
</feature>
<dbReference type="InterPro" id="IPR053934">
    <property type="entry name" value="HTTM_dom"/>
</dbReference>
<name>A0A6N8J5F9_9BACT</name>
<keyword evidence="10" id="KW-1185">Reference proteome</keyword>
<dbReference type="InterPro" id="IPR053935">
    <property type="entry name" value="VKGC_lumenal_dom"/>
</dbReference>
<reference evidence="9 10" key="1">
    <citation type="submission" date="2019-12" db="EMBL/GenBank/DDBJ databases">
        <title>The draft genomic sequence of strain Chitinophaga oryziterrae JCM 16595.</title>
        <authorList>
            <person name="Zhang X."/>
        </authorList>
    </citation>
    <scope>NUCLEOTIDE SEQUENCE [LARGE SCALE GENOMIC DNA]</scope>
    <source>
        <strain evidence="9 10">JCM 16595</strain>
    </source>
</reference>
<evidence type="ECO:0000313" key="9">
    <source>
        <dbReference type="EMBL" id="MVT39828.1"/>
    </source>
</evidence>
<protein>
    <recommendedName>
        <fullName evidence="8">HTTM-like domain-containing protein</fullName>
    </recommendedName>
</protein>
<dbReference type="OrthoDB" id="341137at2"/>
<evidence type="ECO:0000256" key="6">
    <source>
        <dbReference type="ARBA" id="ARBA00023239"/>
    </source>
</evidence>
<dbReference type="InterPro" id="IPR011020">
    <property type="entry name" value="HTTM-like"/>
</dbReference>
<organism evidence="9 10">
    <name type="scientific">Chitinophaga oryziterrae</name>
    <dbReference type="NCBI Taxonomy" id="1031224"/>
    <lineage>
        <taxon>Bacteria</taxon>
        <taxon>Pseudomonadati</taxon>
        <taxon>Bacteroidota</taxon>
        <taxon>Chitinophagia</taxon>
        <taxon>Chitinophagales</taxon>
        <taxon>Chitinophagaceae</taxon>
        <taxon>Chitinophaga</taxon>
    </lineage>
</organism>
<gene>
    <name evidence="9" type="ORF">GO495_04480</name>
</gene>
<evidence type="ECO:0000256" key="2">
    <source>
        <dbReference type="ARBA" id="ARBA00022692"/>
    </source>
</evidence>
<dbReference type="Pfam" id="PF05090">
    <property type="entry name" value="HTTM"/>
    <property type="match status" value="1"/>
</dbReference>
<keyword evidence="5" id="KW-1015">Disulfide bond</keyword>
<dbReference type="GO" id="GO:0012505">
    <property type="term" value="C:endomembrane system"/>
    <property type="evidence" value="ECO:0007669"/>
    <property type="project" value="UniProtKB-SubCell"/>
</dbReference>
<dbReference type="GO" id="GO:0008488">
    <property type="term" value="F:gamma-glutamyl carboxylase activity"/>
    <property type="evidence" value="ECO:0007669"/>
    <property type="project" value="InterPro"/>
</dbReference>
<evidence type="ECO:0000256" key="1">
    <source>
        <dbReference type="ARBA" id="ARBA00004127"/>
    </source>
</evidence>
<dbReference type="Proteomes" id="UP000468388">
    <property type="component" value="Unassembled WGS sequence"/>
</dbReference>
<dbReference type="AlphaFoldDB" id="A0A6N8J5F9"/>
<dbReference type="EMBL" id="WRXO01000001">
    <property type="protein sequence ID" value="MVT39828.1"/>
    <property type="molecule type" value="Genomic_DNA"/>
</dbReference>
<evidence type="ECO:0000256" key="7">
    <source>
        <dbReference type="SAM" id="Phobius"/>
    </source>
</evidence>
<feature type="transmembrane region" description="Helical" evidence="7">
    <location>
        <begin position="154"/>
        <end position="175"/>
    </location>
</feature>
<comment type="subcellular location">
    <subcellularLocation>
        <location evidence="1">Endomembrane system</location>
        <topology evidence="1">Multi-pass membrane protein</topology>
    </subcellularLocation>
</comment>